<name>A0A369PV20_9SPHI</name>
<protein>
    <submittedName>
        <fullName evidence="1">Uncharacterized protein</fullName>
    </submittedName>
</protein>
<keyword evidence="2" id="KW-1185">Reference proteome</keyword>
<comment type="caution">
    <text evidence="1">The sequence shown here is derived from an EMBL/GenBank/DDBJ whole genome shotgun (WGS) entry which is preliminary data.</text>
</comment>
<sequence>MEAYKFKTKVSEDGTIIIPDRFDVKNKEVEVIILDDVVPVAKRMTGSEFVEKFSGVIKNIDADQAKWEYLKDKHNL</sequence>
<dbReference type="EMBL" id="QPKV01000013">
    <property type="protein sequence ID" value="RDC54496.1"/>
    <property type="molecule type" value="Genomic_DNA"/>
</dbReference>
<accession>A0A369PV20</accession>
<dbReference type="OrthoDB" id="769834at2"/>
<evidence type="ECO:0000313" key="1">
    <source>
        <dbReference type="EMBL" id="RDC54496.1"/>
    </source>
</evidence>
<gene>
    <name evidence="1" type="ORF">DU508_21240</name>
</gene>
<proteinExistence type="predicted"/>
<organism evidence="1 2">
    <name type="scientific">Pedobacter chinensis</name>
    <dbReference type="NCBI Taxonomy" id="2282421"/>
    <lineage>
        <taxon>Bacteria</taxon>
        <taxon>Pseudomonadati</taxon>
        <taxon>Bacteroidota</taxon>
        <taxon>Sphingobacteriia</taxon>
        <taxon>Sphingobacteriales</taxon>
        <taxon>Sphingobacteriaceae</taxon>
        <taxon>Pedobacter</taxon>
    </lineage>
</organism>
<evidence type="ECO:0000313" key="2">
    <source>
        <dbReference type="Proteomes" id="UP000253961"/>
    </source>
</evidence>
<dbReference type="RefSeq" id="WP_115404676.1">
    <property type="nucleotide sequence ID" value="NZ_QPKV01000013.1"/>
</dbReference>
<dbReference type="Proteomes" id="UP000253961">
    <property type="component" value="Unassembled WGS sequence"/>
</dbReference>
<reference evidence="1 2" key="1">
    <citation type="submission" date="2018-07" db="EMBL/GenBank/DDBJ databases">
        <title>Pedobacter sp. nov., isolated from soil.</title>
        <authorList>
            <person name="Zhou L.Y."/>
            <person name="Du Z.J."/>
        </authorList>
    </citation>
    <scope>NUCLEOTIDE SEQUENCE [LARGE SCALE GENOMIC DNA]</scope>
    <source>
        <strain evidence="1 2">JDX94</strain>
    </source>
</reference>
<dbReference type="AlphaFoldDB" id="A0A369PV20"/>